<organism evidence="1">
    <name type="scientific">Anguilla anguilla</name>
    <name type="common">European freshwater eel</name>
    <name type="synonym">Muraena anguilla</name>
    <dbReference type="NCBI Taxonomy" id="7936"/>
    <lineage>
        <taxon>Eukaryota</taxon>
        <taxon>Metazoa</taxon>
        <taxon>Chordata</taxon>
        <taxon>Craniata</taxon>
        <taxon>Vertebrata</taxon>
        <taxon>Euteleostomi</taxon>
        <taxon>Actinopterygii</taxon>
        <taxon>Neopterygii</taxon>
        <taxon>Teleostei</taxon>
        <taxon>Anguilliformes</taxon>
        <taxon>Anguillidae</taxon>
        <taxon>Anguilla</taxon>
    </lineage>
</organism>
<accession>A0A0E9XXG1</accession>
<proteinExistence type="predicted"/>
<protein>
    <submittedName>
        <fullName evidence="1">Uncharacterized protein</fullName>
    </submittedName>
</protein>
<reference evidence="1" key="2">
    <citation type="journal article" date="2015" name="Fish Shellfish Immunol.">
        <title>Early steps in the European eel (Anguilla anguilla)-Vibrio vulnificus interaction in the gills: Role of the RtxA13 toxin.</title>
        <authorList>
            <person name="Callol A."/>
            <person name="Pajuelo D."/>
            <person name="Ebbesson L."/>
            <person name="Teles M."/>
            <person name="MacKenzie S."/>
            <person name="Amaro C."/>
        </authorList>
    </citation>
    <scope>NUCLEOTIDE SEQUENCE</scope>
</reference>
<evidence type="ECO:0000313" key="1">
    <source>
        <dbReference type="EMBL" id="JAI07408.1"/>
    </source>
</evidence>
<dbReference type="EMBL" id="GBXM01001170">
    <property type="protein sequence ID" value="JAI07408.1"/>
    <property type="molecule type" value="Transcribed_RNA"/>
</dbReference>
<name>A0A0E9XXG1_ANGAN</name>
<dbReference type="AlphaFoldDB" id="A0A0E9XXG1"/>
<reference evidence="1" key="1">
    <citation type="submission" date="2014-11" db="EMBL/GenBank/DDBJ databases">
        <authorList>
            <person name="Amaro Gonzalez C."/>
        </authorList>
    </citation>
    <scope>NUCLEOTIDE SEQUENCE</scope>
</reference>
<sequence length="61" mass="7237">MEWLDFLTCTNFVILFHLSNHHKHQKKKMYDSVPKLPIFMEMGLNTKLVLSTKMTANYHSP</sequence>